<feature type="region of interest" description="Disordered" evidence="5">
    <location>
        <begin position="1"/>
        <end position="30"/>
    </location>
</feature>
<dbReference type="SUPFAM" id="SSF46689">
    <property type="entry name" value="Homeodomain-like"/>
    <property type="match status" value="1"/>
</dbReference>
<accession>A0A062UAN9</accession>
<evidence type="ECO:0000256" key="5">
    <source>
        <dbReference type="SAM" id="MobiDB-lite"/>
    </source>
</evidence>
<dbReference type="STRING" id="1280947.HY30_04590"/>
<dbReference type="Gene3D" id="1.10.357.10">
    <property type="entry name" value="Tetracycline Repressor, domain 2"/>
    <property type="match status" value="1"/>
</dbReference>
<keyword evidence="1" id="KW-0805">Transcription regulation</keyword>
<sequence length="227" mass="25506">MSSMPKAASGKAPKKSSSRVDTTTKQLPQQARAQDTFELILETTGHLLDEVGLEKLSTNLVCKRAGLSPPALYRYFPNKYAILRELGERLMDLQDQAVLVWIDKGGLNTSTFEEAVESHQRLQEGVNEITRNFPGNIFVLRALRAIPLLREVRIASRDMVAERLSDAMSKHDPSISRERYAAAARLTTELAYAAMEMVLEEPERDAEHISTEVARMIVRYFAALKDD</sequence>
<dbReference type="EMBL" id="AWFG01000030">
    <property type="protein sequence ID" value="KCZ57451.1"/>
    <property type="molecule type" value="Genomic_DNA"/>
</dbReference>
<keyword evidence="8" id="KW-1185">Reference proteome</keyword>
<feature type="domain" description="HTH tetR-type" evidence="6">
    <location>
        <begin position="34"/>
        <end position="94"/>
    </location>
</feature>
<organism evidence="7 8">
    <name type="scientific">Hyphomonas chukchiensis</name>
    <dbReference type="NCBI Taxonomy" id="1280947"/>
    <lineage>
        <taxon>Bacteria</taxon>
        <taxon>Pseudomonadati</taxon>
        <taxon>Pseudomonadota</taxon>
        <taxon>Alphaproteobacteria</taxon>
        <taxon>Hyphomonadales</taxon>
        <taxon>Hyphomonadaceae</taxon>
        <taxon>Hyphomonas</taxon>
    </lineage>
</organism>
<dbReference type="InterPro" id="IPR009057">
    <property type="entry name" value="Homeodomain-like_sf"/>
</dbReference>
<proteinExistence type="predicted"/>
<reference evidence="7 8" key="1">
    <citation type="journal article" date="2014" name="Antonie Van Leeuwenhoek">
        <title>Hyphomonas beringensis sp. nov. and Hyphomonas chukchiensis sp. nov., isolated from surface seawater of the Bering Sea and Chukchi Sea.</title>
        <authorList>
            <person name="Li C."/>
            <person name="Lai Q."/>
            <person name="Li G."/>
            <person name="Dong C."/>
            <person name="Wang J."/>
            <person name="Liao Y."/>
            <person name="Shao Z."/>
        </authorList>
    </citation>
    <scope>NUCLEOTIDE SEQUENCE [LARGE SCALE GENOMIC DNA]</scope>
    <source>
        <strain evidence="7 8">BH-BN04-4</strain>
    </source>
</reference>
<feature type="DNA-binding region" description="H-T-H motif" evidence="4">
    <location>
        <begin position="57"/>
        <end position="76"/>
    </location>
</feature>
<dbReference type="eggNOG" id="COG1309">
    <property type="taxonomic scope" value="Bacteria"/>
</dbReference>
<dbReference type="InterPro" id="IPR023772">
    <property type="entry name" value="DNA-bd_HTH_TetR-type_CS"/>
</dbReference>
<keyword evidence="3" id="KW-0804">Transcription</keyword>
<dbReference type="PRINTS" id="PR00455">
    <property type="entry name" value="HTHTETR"/>
</dbReference>
<evidence type="ECO:0000259" key="6">
    <source>
        <dbReference type="PROSITE" id="PS50977"/>
    </source>
</evidence>
<dbReference type="PANTHER" id="PTHR30055">
    <property type="entry name" value="HTH-TYPE TRANSCRIPTIONAL REGULATOR RUTR"/>
    <property type="match status" value="1"/>
</dbReference>
<dbReference type="InterPro" id="IPR001647">
    <property type="entry name" value="HTH_TetR"/>
</dbReference>
<comment type="caution">
    <text evidence="7">The sequence shown here is derived from an EMBL/GenBank/DDBJ whole genome shotgun (WGS) entry which is preliminary data.</text>
</comment>
<dbReference type="RefSeq" id="WP_206741457.1">
    <property type="nucleotide sequence ID" value="NZ_AWFG01000030.1"/>
</dbReference>
<evidence type="ECO:0000256" key="3">
    <source>
        <dbReference type="ARBA" id="ARBA00023163"/>
    </source>
</evidence>
<dbReference type="PANTHER" id="PTHR30055:SF234">
    <property type="entry name" value="HTH-TYPE TRANSCRIPTIONAL REGULATOR BETI"/>
    <property type="match status" value="1"/>
</dbReference>
<dbReference type="Pfam" id="PF17918">
    <property type="entry name" value="TetR_C_15"/>
    <property type="match status" value="1"/>
</dbReference>
<name>A0A062UAN9_9PROT</name>
<evidence type="ECO:0000313" key="7">
    <source>
        <dbReference type="EMBL" id="KCZ57451.1"/>
    </source>
</evidence>
<dbReference type="GO" id="GO:0000976">
    <property type="term" value="F:transcription cis-regulatory region binding"/>
    <property type="evidence" value="ECO:0007669"/>
    <property type="project" value="TreeGrafter"/>
</dbReference>
<dbReference type="InterPro" id="IPR041669">
    <property type="entry name" value="TetR_C_15"/>
</dbReference>
<keyword evidence="2 4" id="KW-0238">DNA-binding</keyword>
<protein>
    <recommendedName>
        <fullName evidence="6">HTH tetR-type domain-containing protein</fullName>
    </recommendedName>
</protein>
<dbReference type="PATRIC" id="fig|1280947.3.peg.2102"/>
<dbReference type="AlphaFoldDB" id="A0A062UAN9"/>
<dbReference type="Pfam" id="PF00440">
    <property type="entry name" value="TetR_N"/>
    <property type="match status" value="1"/>
</dbReference>
<feature type="compositionally biased region" description="Low complexity" evidence="5">
    <location>
        <begin position="1"/>
        <end position="11"/>
    </location>
</feature>
<gene>
    <name evidence="7" type="ORF">HY30_04590</name>
</gene>
<feature type="compositionally biased region" description="Polar residues" evidence="5">
    <location>
        <begin position="19"/>
        <end position="30"/>
    </location>
</feature>
<evidence type="ECO:0000256" key="1">
    <source>
        <dbReference type="ARBA" id="ARBA00023015"/>
    </source>
</evidence>
<dbReference type="InterPro" id="IPR050109">
    <property type="entry name" value="HTH-type_TetR-like_transc_reg"/>
</dbReference>
<evidence type="ECO:0000313" key="8">
    <source>
        <dbReference type="Proteomes" id="UP000027190"/>
    </source>
</evidence>
<evidence type="ECO:0000256" key="2">
    <source>
        <dbReference type="ARBA" id="ARBA00023125"/>
    </source>
</evidence>
<dbReference type="PROSITE" id="PS50977">
    <property type="entry name" value="HTH_TETR_2"/>
    <property type="match status" value="1"/>
</dbReference>
<dbReference type="Proteomes" id="UP000027190">
    <property type="component" value="Unassembled WGS sequence"/>
</dbReference>
<dbReference type="GO" id="GO:0003700">
    <property type="term" value="F:DNA-binding transcription factor activity"/>
    <property type="evidence" value="ECO:0007669"/>
    <property type="project" value="TreeGrafter"/>
</dbReference>
<dbReference type="PROSITE" id="PS01081">
    <property type="entry name" value="HTH_TETR_1"/>
    <property type="match status" value="1"/>
</dbReference>
<evidence type="ECO:0000256" key="4">
    <source>
        <dbReference type="PROSITE-ProRule" id="PRU00335"/>
    </source>
</evidence>